<reference evidence="3 4" key="1">
    <citation type="journal article" date="2014" name="ISME J.">
        <title>Ecophysiology of Thioploca ingrica as revealed by the complete genome sequence supplemented with proteomic evidence.</title>
        <authorList>
            <person name="Kojima H."/>
            <person name="Ogura Y."/>
            <person name="Yamamoto N."/>
            <person name="Togashi T."/>
            <person name="Mori H."/>
            <person name="Watanabe T."/>
            <person name="Nemoto F."/>
            <person name="Kurokawa K."/>
            <person name="Hayashi T."/>
            <person name="Fukui M."/>
        </authorList>
    </citation>
    <scope>NUCLEOTIDE SEQUENCE [LARGE SCALE GENOMIC DNA]</scope>
</reference>
<organism evidence="3 4">
    <name type="scientific">Thioploca ingrica</name>
    <dbReference type="NCBI Taxonomy" id="40754"/>
    <lineage>
        <taxon>Bacteria</taxon>
        <taxon>Pseudomonadati</taxon>
        <taxon>Pseudomonadota</taxon>
        <taxon>Gammaproteobacteria</taxon>
        <taxon>Thiotrichales</taxon>
        <taxon>Thiotrichaceae</taxon>
        <taxon>Thioploca</taxon>
    </lineage>
</organism>
<proteinExistence type="predicted"/>
<dbReference type="KEGG" id="tig:THII_0815"/>
<dbReference type="InterPro" id="IPR054098">
    <property type="entry name" value="NGO1945-like_C"/>
</dbReference>
<evidence type="ECO:0000259" key="2">
    <source>
        <dbReference type="Pfam" id="PF22106"/>
    </source>
</evidence>
<dbReference type="AlphaFoldDB" id="A0A090AIA9"/>
<dbReference type="InterPro" id="IPR018640">
    <property type="entry name" value="DUF2063"/>
</dbReference>
<feature type="domain" description="NGO1945-like C-terminal" evidence="2">
    <location>
        <begin position="150"/>
        <end position="245"/>
    </location>
</feature>
<evidence type="ECO:0000313" key="3">
    <source>
        <dbReference type="EMBL" id="BAP55112.1"/>
    </source>
</evidence>
<dbReference type="Gene3D" id="1.10.150.690">
    <property type="entry name" value="DUF2063"/>
    <property type="match status" value="1"/>
</dbReference>
<dbReference type="HOGENOM" id="CLU_096334_1_0_6"/>
<accession>A0A090AIA9</accession>
<dbReference type="Pfam" id="PF22106">
    <property type="entry name" value="NGO1945_C"/>
    <property type="match status" value="1"/>
</dbReference>
<dbReference type="OrthoDB" id="4146344at2"/>
<dbReference type="Proteomes" id="UP000031623">
    <property type="component" value="Chromosome"/>
</dbReference>
<protein>
    <submittedName>
        <fullName evidence="3">Uncharacterized protein</fullName>
    </submittedName>
</protein>
<sequence>MPNIANRPHFQKLQYAFAAHIRDAHNPAPTGIEPRRMAIYRKLFYNNVQSLLASTYPVLHQILPTEQWHKLIRDYFAQHQATTPLFPQLPQEFLHYLENECEIQPEDPPFLYELAHYEWVELALFIDNREIELTGIDSQGDLLRGCPVLSPLAWSFVYQFPVHKVGPNYQPQEPPVEPTYLLIYRSKDDKVGFIQLNRVSAYLLQALRDTSHTGQQILTEIATLLNHPYPQKVIQGGLEILQEWLRRDIVLGVRRI</sequence>
<feature type="domain" description="Putative DNA-binding" evidence="1">
    <location>
        <begin position="13"/>
        <end position="97"/>
    </location>
</feature>
<evidence type="ECO:0000259" key="1">
    <source>
        <dbReference type="Pfam" id="PF09836"/>
    </source>
</evidence>
<dbReference type="InterPro" id="IPR044922">
    <property type="entry name" value="DUF2063_N_sf"/>
</dbReference>
<gene>
    <name evidence="3" type="ORF">THII_0815</name>
</gene>
<dbReference type="EMBL" id="AP014633">
    <property type="protein sequence ID" value="BAP55112.1"/>
    <property type="molecule type" value="Genomic_DNA"/>
</dbReference>
<evidence type="ECO:0000313" key="4">
    <source>
        <dbReference type="Proteomes" id="UP000031623"/>
    </source>
</evidence>
<dbReference type="Pfam" id="PF09836">
    <property type="entry name" value="DUF2063"/>
    <property type="match status" value="1"/>
</dbReference>
<dbReference type="STRING" id="40754.THII_0815"/>
<keyword evidence="4" id="KW-1185">Reference proteome</keyword>
<name>A0A090AIA9_9GAMM</name>
<dbReference type="Gene3D" id="3.90.930.50">
    <property type="match status" value="1"/>
</dbReference>